<sequence length="95" mass="10531">MSVDVMVRSVSERNDSSRNEQFISTAFGGVPRPPRARAILTSTDGRAKCATARHAARGECNKSRLLGRCCWAFFFQPDLKFLSPLVRFPEGVIGQ</sequence>
<dbReference type="AlphaFoldDB" id="A0A183IZD9"/>
<gene>
    <name evidence="1" type="ORF">SBAD_LOCUS8989</name>
</gene>
<organism evidence="3">
    <name type="scientific">Soboliphyme baturini</name>
    <dbReference type="NCBI Taxonomy" id="241478"/>
    <lineage>
        <taxon>Eukaryota</taxon>
        <taxon>Metazoa</taxon>
        <taxon>Ecdysozoa</taxon>
        <taxon>Nematoda</taxon>
        <taxon>Enoplea</taxon>
        <taxon>Dorylaimia</taxon>
        <taxon>Dioctophymatida</taxon>
        <taxon>Dioctophymatoidea</taxon>
        <taxon>Soboliphymatidae</taxon>
        <taxon>Soboliphyme</taxon>
    </lineage>
</organism>
<evidence type="ECO:0000313" key="2">
    <source>
        <dbReference type="Proteomes" id="UP000270296"/>
    </source>
</evidence>
<dbReference type="Proteomes" id="UP000270296">
    <property type="component" value="Unassembled WGS sequence"/>
</dbReference>
<protein>
    <submittedName>
        <fullName evidence="3">END domain-containing protein</fullName>
    </submittedName>
</protein>
<proteinExistence type="predicted"/>
<evidence type="ECO:0000313" key="1">
    <source>
        <dbReference type="EMBL" id="VDP20486.1"/>
    </source>
</evidence>
<dbReference type="WBParaSite" id="SBAD_0000931201-mRNA-1">
    <property type="protein sequence ID" value="SBAD_0000931201-mRNA-1"/>
    <property type="gene ID" value="SBAD_0000931201"/>
</dbReference>
<keyword evidence="2" id="KW-1185">Reference proteome</keyword>
<evidence type="ECO:0000313" key="3">
    <source>
        <dbReference type="WBParaSite" id="SBAD_0000931201-mRNA-1"/>
    </source>
</evidence>
<reference evidence="3" key="1">
    <citation type="submission" date="2016-06" db="UniProtKB">
        <authorList>
            <consortium name="WormBaseParasite"/>
        </authorList>
    </citation>
    <scope>IDENTIFICATION</scope>
</reference>
<reference evidence="1 2" key="2">
    <citation type="submission" date="2018-11" db="EMBL/GenBank/DDBJ databases">
        <authorList>
            <consortium name="Pathogen Informatics"/>
        </authorList>
    </citation>
    <scope>NUCLEOTIDE SEQUENCE [LARGE SCALE GENOMIC DNA]</scope>
</reference>
<name>A0A183IZD9_9BILA</name>
<accession>A0A183IZD9</accession>
<dbReference type="EMBL" id="UZAM01012183">
    <property type="protein sequence ID" value="VDP20486.1"/>
    <property type="molecule type" value="Genomic_DNA"/>
</dbReference>